<feature type="domain" description="C2H2-type" evidence="3">
    <location>
        <begin position="125"/>
        <end position="152"/>
    </location>
</feature>
<dbReference type="InterPro" id="IPR013087">
    <property type="entry name" value="Znf_C2H2_type"/>
</dbReference>
<evidence type="ECO:0000256" key="1">
    <source>
        <dbReference type="PROSITE-ProRule" id="PRU00042"/>
    </source>
</evidence>
<feature type="region of interest" description="Disordered" evidence="2">
    <location>
        <begin position="347"/>
        <end position="413"/>
    </location>
</feature>
<dbReference type="Proteomes" id="UP000664521">
    <property type="component" value="Unassembled WGS sequence"/>
</dbReference>
<sequence>MTSSAINNVAAIAAAIDGGSEQYTDSAHTNRRSLPLKTGSNRGANESAIVSGSGGLVDGRDVEFMDITRNSDLAANLEKGHDGSAIADGLLLPNRGGTSSKARNRRASEGAPLSKSEGKRASGELRCEKCGKGYKHSSCLTKHLWEHTPEWSYTSKLLISKHQQVQLLEAASVLVGMNQDVPETTESVKLHDSDHSSASPAASGVSDPREDYLSSAETTPPPNGERTYVQDSFSTIREKRHSASSSIFSRSYQSASSMPAGSVPLNGNSFGQYHYSSSQRRPSTSGLSAPRSFNVDDEEAGLAAAVESLCSFGTPRSGAVQLPSDIPPVPPLPARFANANKLSDNALHTAMPPNIDLPPPSFQRISNERDVLTKTRRKSNAVEDDDSDEHPVSRGRNDEDDDEMMFGRDEAIF</sequence>
<evidence type="ECO:0000313" key="5">
    <source>
        <dbReference type="Proteomes" id="UP000664521"/>
    </source>
</evidence>
<keyword evidence="1" id="KW-0479">Metal-binding</keyword>
<keyword evidence="1" id="KW-0863">Zinc-finger</keyword>
<protein>
    <recommendedName>
        <fullName evidence="3">C2H2-type domain-containing protein</fullName>
    </recommendedName>
</protein>
<feature type="compositionally biased region" description="Basic and acidic residues" evidence="2">
    <location>
        <begin position="186"/>
        <end position="195"/>
    </location>
</feature>
<dbReference type="PROSITE" id="PS50157">
    <property type="entry name" value="ZINC_FINGER_C2H2_2"/>
    <property type="match status" value="1"/>
</dbReference>
<name>A0A8H3IAL8_9LECA</name>
<reference evidence="4" key="1">
    <citation type="submission" date="2021-03" db="EMBL/GenBank/DDBJ databases">
        <authorList>
            <person name="Tagirdzhanova G."/>
        </authorList>
    </citation>
    <scope>NUCLEOTIDE SEQUENCE</scope>
</reference>
<comment type="caution">
    <text evidence="4">The sequence shown here is derived from an EMBL/GenBank/DDBJ whole genome shotgun (WGS) entry which is preliminary data.</text>
</comment>
<evidence type="ECO:0000259" key="3">
    <source>
        <dbReference type="PROSITE" id="PS50157"/>
    </source>
</evidence>
<dbReference type="AlphaFoldDB" id="A0A8H3IAL8"/>
<accession>A0A8H3IAL8</accession>
<dbReference type="OrthoDB" id="2152896at2759"/>
<evidence type="ECO:0000313" key="4">
    <source>
        <dbReference type="EMBL" id="CAF9909245.1"/>
    </source>
</evidence>
<feature type="compositionally biased region" description="Polar residues" evidence="2">
    <location>
        <begin position="271"/>
        <end position="287"/>
    </location>
</feature>
<dbReference type="GO" id="GO:0008270">
    <property type="term" value="F:zinc ion binding"/>
    <property type="evidence" value="ECO:0007669"/>
    <property type="project" value="UniProtKB-KW"/>
</dbReference>
<dbReference type="EMBL" id="CAJPDS010000007">
    <property type="protein sequence ID" value="CAF9909245.1"/>
    <property type="molecule type" value="Genomic_DNA"/>
</dbReference>
<dbReference type="PROSITE" id="PS00028">
    <property type="entry name" value="ZINC_FINGER_C2H2_1"/>
    <property type="match status" value="1"/>
</dbReference>
<organism evidence="4 5">
    <name type="scientific">Heterodermia speciosa</name>
    <dbReference type="NCBI Taxonomy" id="116794"/>
    <lineage>
        <taxon>Eukaryota</taxon>
        <taxon>Fungi</taxon>
        <taxon>Dikarya</taxon>
        <taxon>Ascomycota</taxon>
        <taxon>Pezizomycotina</taxon>
        <taxon>Lecanoromycetes</taxon>
        <taxon>OSLEUM clade</taxon>
        <taxon>Lecanoromycetidae</taxon>
        <taxon>Caliciales</taxon>
        <taxon>Physciaceae</taxon>
        <taxon>Heterodermia</taxon>
    </lineage>
</organism>
<keyword evidence="5" id="KW-1185">Reference proteome</keyword>
<feature type="region of interest" description="Disordered" evidence="2">
    <location>
        <begin position="271"/>
        <end position="292"/>
    </location>
</feature>
<evidence type="ECO:0000256" key="2">
    <source>
        <dbReference type="SAM" id="MobiDB-lite"/>
    </source>
</evidence>
<feature type="region of interest" description="Disordered" evidence="2">
    <location>
        <begin position="85"/>
        <end position="124"/>
    </location>
</feature>
<gene>
    <name evidence="4" type="ORF">HETSPECPRED_008892</name>
</gene>
<feature type="region of interest" description="Disordered" evidence="2">
    <location>
        <begin position="22"/>
        <end position="47"/>
    </location>
</feature>
<keyword evidence="1" id="KW-0862">Zinc</keyword>
<feature type="compositionally biased region" description="Polar residues" evidence="2">
    <location>
        <begin position="38"/>
        <end position="47"/>
    </location>
</feature>
<feature type="region of interest" description="Disordered" evidence="2">
    <location>
        <begin position="184"/>
        <end position="228"/>
    </location>
</feature>
<proteinExistence type="predicted"/>